<feature type="domain" description="MYND-type" evidence="5">
    <location>
        <begin position="19"/>
        <end position="56"/>
    </location>
</feature>
<dbReference type="InterPro" id="IPR011990">
    <property type="entry name" value="TPR-like_helical_dom_sf"/>
</dbReference>
<gene>
    <name evidence="6" type="ORF">chiPu_0007533</name>
</gene>
<reference evidence="6 7" key="1">
    <citation type="journal article" date="2018" name="Nat. Ecol. Evol.">
        <title>Shark genomes provide insights into elasmobranch evolution and the origin of vertebrates.</title>
        <authorList>
            <person name="Hara Y"/>
            <person name="Yamaguchi K"/>
            <person name="Onimaru K"/>
            <person name="Kadota M"/>
            <person name="Koyanagi M"/>
            <person name="Keeley SD"/>
            <person name="Tatsumi K"/>
            <person name="Tanaka K"/>
            <person name="Motone F"/>
            <person name="Kageyama Y"/>
            <person name="Nozu R"/>
            <person name="Adachi N"/>
            <person name="Nishimura O"/>
            <person name="Nakagawa R"/>
            <person name="Tanegashima C"/>
            <person name="Kiyatake I"/>
            <person name="Matsumoto R"/>
            <person name="Murakumo K"/>
            <person name="Nishida K"/>
            <person name="Terakita A"/>
            <person name="Kuratani S"/>
            <person name="Sato K"/>
            <person name="Hyodo S Kuraku.S."/>
        </authorList>
    </citation>
    <scope>NUCLEOTIDE SEQUENCE [LARGE SCALE GENOMIC DNA]</scope>
</reference>
<evidence type="ECO:0000313" key="7">
    <source>
        <dbReference type="Proteomes" id="UP000287033"/>
    </source>
</evidence>
<accession>A0A401SFB5</accession>
<dbReference type="PROSITE" id="PS50865">
    <property type="entry name" value="ZF_MYND_2"/>
    <property type="match status" value="1"/>
</dbReference>
<dbReference type="EMBL" id="BEZZ01000232">
    <property type="protein sequence ID" value="GCC29096.1"/>
    <property type="molecule type" value="Genomic_DNA"/>
</dbReference>
<proteinExistence type="predicted"/>
<dbReference type="InterPro" id="IPR053248">
    <property type="entry name" value="Zinc_finger_MYND_domain"/>
</dbReference>
<dbReference type="PANTHER" id="PTHR46533:SF1">
    <property type="entry name" value="ZINC FINGER MYND DOMAIN-CONTAINING PROTEIN 12"/>
    <property type="match status" value="1"/>
</dbReference>
<dbReference type="SUPFAM" id="SSF144232">
    <property type="entry name" value="HIT/MYND zinc finger-like"/>
    <property type="match status" value="1"/>
</dbReference>
<protein>
    <recommendedName>
        <fullName evidence="5">MYND-type domain-containing protein</fullName>
    </recommendedName>
</protein>
<dbReference type="PANTHER" id="PTHR46533">
    <property type="entry name" value="ZINC FINGER MYND DOMAIN-CONTAINING PROTEIN 12"/>
    <property type="match status" value="1"/>
</dbReference>
<dbReference type="OMA" id="KILFMLY"/>
<evidence type="ECO:0000256" key="2">
    <source>
        <dbReference type="ARBA" id="ARBA00022771"/>
    </source>
</evidence>
<dbReference type="Pfam" id="PF01753">
    <property type="entry name" value="zf-MYND"/>
    <property type="match status" value="1"/>
</dbReference>
<comment type="caution">
    <text evidence="6">The sequence shown here is derived from an EMBL/GenBank/DDBJ whole genome shotgun (WGS) entry which is preliminary data.</text>
</comment>
<dbReference type="Proteomes" id="UP000287033">
    <property type="component" value="Unassembled WGS sequence"/>
</dbReference>
<dbReference type="InterPro" id="IPR002893">
    <property type="entry name" value="Znf_MYND"/>
</dbReference>
<keyword evidence="3" id="KW-0862">Zinc</keyword>
<dbReference type="AlphaFoldDB" id="A0A401SFB5"/>
<evidence type="ECO:0000259" key="5">
    <source>
        <dbReference type="PROSITE" id="PS50865"/>
    </source>
</evidence>
<dbReference type="OrthoDB" id="3174329at2759"/>
<evidence type="ECO:0000256" key="3">
    <source>
        <dbReference type="ARBA" id="ARBA00022833"/>
    </source>
</evidence>
<dbReference type="Gene3D" id="6.10.140.2220">
    <property type="match status" value="1"/>
</dbReference>
<name>A0A401SFB5_CHIPU</name>
<sequence length="385" mass="43435">MLSTPVYPLSNPKGVKLQCEMCQKTAYVMCSQCRVTYYCDVAHQEADWNGIHEKICQLLIPIRTAPTFLSSAKERKHNEEQMIQRQKHLINLTRIVAQKLLFEGKHEEAIPGALQSLRFANAVYGNTSAELVPSQLLLAEASIGLGQLDEAEDYLSQAHWTVMRTTECVTAIQYKLYRNLGLLYTAKCDNEKALWYFADDIYHATQVFGAADIRTAGGYFHMANVFYRMKKMDIADSLYSEVTNIWNTFLGELVETEIQKTLWKAGLSSPEPGTTIVDLEDVFDDAQEAEAVQVLHAIFDLRNQEYLPKQGKIGKIAETLAMLYFLFLDFKKAVEYAKLALEDSQLLLHNEKAIGSITRILEMAEKALSYPGGKGPSPYAWANSC</sequence>
<dbReference type="PROSITE" id="PS01360">
    <property type="entry name" value="ZF_MYND_1"/>
    <property type="match status" value="1"/>
</dbReference>
<dbReference type="Gene3D" id="1.25.40.10">
    <property type="entry name" value="Tetratricopeptide repeat domain"/>
    <property type="match status" value="1"/>
</dbReference>
<dbReference type="GO" id="GO:0008270">
    <property type="term" value="F:zinc ion binding"/>
    <property type="evidence" value="ECO:0007669"/>
    <property type="project" value="UniProtKB-KW"/>
</dbReference>
<keyword evidence="2 4" id="KW-0863">Zinc-finger</keyword>
<evidence type="ECO:0000256" key="4">
    <source>
        <dbReference type="PROSITE-ProRule" id="PRU00134"/>
    </source>
</evidence>
<keyword evidence="1" id="KW-0479">Metal-binding</keyword>
<evidence type="ECO:0000313" key="6">
    <source>
        <dbReference type="EMBL" id="GCC29096.1"/>
    </source>
</evidence>
<keyword evidence="7" id="KW-1185">Reference proteome</keyword>
<organism evidence="6 7">
    <name type="scientific">Chiloscyllium punctatum</name>
    <name type="common">Brownbanded bambooshark</name>
    <name type="synonym">Hemiscyllium punctatum</name>
    <dbReference type="NCBI Taxonomy" id="137246"/>
    <lineage>
        <taxon>Eukaryota</taxon>
        <taxon>Metazoa</taxon>
        <taxon>Chordata</taxon>
        <taxon>Craniata</taxon>
        <taxon>Vertebrata</taxon>
        <taxon>Chondrichthyes</taxon>
        <taxon>Elasmobranchii</taxon>
        <taxon>Galeomorphii</taxon>
        <taxon>Galeoidea</taxon>
        <taxon>Orectolobiformes</taxon>
        <taxon>Hemiscylliidae</taxon>
        <taxon>Chiloscyllium</taxon>
    </lineage>
</organism>
<evidence type="ECO:0000256" key="1">
    <source>
        <dbReference type="ARBA" id="ARBA00022723"/>
    </source>
</evidence>
<dbReference type="SUPFAM" id="SSF48452">
    <property type="entry name" value="TPR-like"/>
    <property type="match status" value="2"/>
</dbReference>